<proteinExistence type="predicted"/>
<feature type="region of interest" description="Disordered" evidence="1">
    <location>
        <begin position="23"/>
        <end position="118"/>
    </location>
</feature>
<name>A0A4P6M5X8_9FIRM</name>
<dbReference type="RefSeq" id="WP_130182373.1">
    <property type="nucleotide sequence ID" value="NZ_CP035945.1"/>
</dbReference>
<organism evidence="3 4">
    <name type="scientific">Blautia producta</name>
    <dbReference type="NCBI Taxonomy" id="33035"/>
    <lineage>
        <taxon>Bacteria</taxon>
        <taxon>Bacillati</taxon>
        <taxon>Bacillota</taxon>
        <taxon>Clostridia</taxon>
        <taxon>Lachnospirales</taxon>
        <taxon>Lachnospiraceae</taxon>
        <taxon>Blautia</taxon>
    </lineage>
</organism>
<feature type="compositionally biased region" description="Basic and acidic residues" evidence="1">
    <location>
        <begin position="33"/>
        <end position="57"/>
    </location>
</feature>
<dbReference type="KEGG" id="bpro:PMF13cell1_04793"/>
<protein>
    <submittedName>
        <fullName evidence="3">Uncharacterized protein</fullName>
    </submittedName>
</protein>
<evidence type="ECO:0000313" key="3">
    <source>
        <dbReference type="EMBL" id="QBE99220.1"/>
    </source>
</evidence>
<reference evidence="3 4" key="1">
    <citation type="submission" date="2019-01" db="EMBL/GenBank/DDBJ databases">
        <title>PMF-metabolizing Aryl O-demethylase.</title>
        <authorList>
            <person name="Kim M."/>
        </authorList>
    </citation>
    <scope>NUCLEOTIDE SEQUENCE [LARGE SCALE GENOMIC DNA]</scope>
    <source>
        <strain evidence="3 4">PMF1</strain>
    </source>
</reference>
<dbReference type="EMBL" id="CP035945">
    <property type="protein sequence ID" value="QBE99220.1"/>
    <property type="molecule type" value="Genomic_DNA"/>
</dbReference>
<evidence type="ECO:0000313" key="4">
    <source>
        <dbReference type="Proteomes" id="UP000289794"/>
    </source>
</evidence>
<feature type="compositionally biased region" description="Low complexity" evidence="1">
    <location>
        <begin position="76"/>
        <end position="88"/>
    </location>
</feature>
<evidence type="ECO:0000256" key="1">
    <source>
        <dbReference type="SAM" id="MobiDB-lite"/>
    </source>
</evidence>
<gene>
    <name evidence="3" type="ORF">PMF13cell1_04793</name>
</gene>
<feature type="compositionally biased region" description="Polar residues" evidence="1">
    <location>
        <begin position="96"/>
        <end position="111"/>
    </location>
</feature>
<keyword evidence="2" id="KW-0732">Signal</keyword>
<sequence length="286" mass="31147">MKKRIVTLTLLALLTSATLFSVSGCSSGQTKSTSEKTSEKASVSDEDTKKDNSDTKKSTVKILEGNGISLNNGETPSKQPPSSGSPSSEEADASGTPETEVQGSTQTSPSQIPDPLTGTEERRDLTAEELDYFSAFVSDSENYGFLRSSYSVPQKVDLDQVLYTGAGMLSEPLTFEESAALQAASGEPILTDVTHLTSQQIEDFLQRKMGISLGEVSSFNWIYLEQFDSYYREHGDTNRVSFTCSSGWTEDGMYYLDCQSNDGALHTALTLEQSGDTYLFRSNILQ</sequence>
<feature type="chain" id="PRO_5039345266" evidence="2">
    <location>
        <begin position="22"/>
        <end position="286"/>
    </location>
</feature>
<dbReference type="AlphaFoldDB" id="A0A4P6M5X8"/>
<evidence type="ECO:0000256" key="2">
    <source>
        <dbReference type="SAM" id="SignalP"/>
    </source>
</evidence>
<feature type="signal peptide" evidence="2">
    <location>
        <begin position="1"/>
        <end position="21"/>
    </location>
</feature>
<dbReference type="PROSITE" id="PS51257">
    <property type="entry name" value="PROKAR_LIPOPROTEIN"/>
    <property type="match status" value="1"/>
</dbReference>
<dbReference type="Proteomes" id="UP000289794">
    <property type="component" value="Chromosome"/>
</dbReference>
<accession>A0A4P6M5X8</accession>